<proteinExistence type="predicted"/>
<dbReference type="RefSeq" id="WP_272445197.1">
    <property type="nucleotide sequence ID" value="NZ_JAMQKC010000002.1"/>
</dbReference>
<protein>
    <submittedName>
        <fullName evidence="3">OB-fold domain-containing protein</fullName>
    </submittedName>
</protein>
<gene>
    <name evidence="3" type="ORF">NC799_02895</name>
</gene>
<dbReference type="InterPro" id="IPR052513">
    <property type="entry name" value="Thioester_dehydratase-like"/>
</dbReference>
<dbReference type="SUPFAM" id="SSF50249">
    <property type="entry name" value="Nucleic acid-binding proteins"/>
    <property type="match status" value="1"/>
</dbReference>
<dbReference type="EMBL" id="JAMQKC010000002">
    <property type="protein sequence ID" value="MDC3415855.1"/>
    <property type="molecule type" value="Genomic_DNA"/>
</dbReference>
<dbReference type="InterPro" id="IPR012340">
    <property type="entry name" value="NA-bd_OB-fold"/>
</dbReference>
<evidence type="ECO:0000313" key="3">
    <source>
        <dbReference type="EMBL" id="MDC3415855.1"/>
    </source>
</evidence>
<reference evidence="3" key="1">
    <citation type="submission" date="2022-06" db="EMBL/GenBank/DDBJ databases">
        <title>Aquibacillus sp. a new bacterium isolated from soil saline samples.</title>
        <authorList>
            <person name="Galisteo C."/>
            <person name="De La Haba R."/>
            <person name="Sanchez-Porro C."/>
            <person name="Ventosa A."/>
        </authorList>
    </citation>
    <scope>NUCLEOTIDE SEQUENCE</scope>
    <source>
        <strain evidence="3">3ASR75-54</strain>
    </source>
</reference>
<dbReference type="PANTHER" id="PTHR34075">
    <property type="entry name" value="BLR3430 PROTEIN"/>
    <property type="match status" value="1"/>
</dbReference>
<keyword evidence="4" id="KW-1185">Reference proteome</keyword>
<evidence type="ECO:0000259" key="1">
    <source>
        <dbReference type="Pfam" id="PF01796"/>
    </source>
</evidence>
<dbReference type="Proteomes" id="UP001145069">
    <property type="component" value="Unassembled WGS sequence"/>
</dbReference>
<dbReference type="InterPro" id="IPR002878">
    <property type="entry name" value="ChsH2_C"/>
</dbReference>
<feature type="domain" description="ChsH2 rubredoxin-like zinc ribbon" evidence="2">
    <location>
        <begin position="23"/>
        <end position="59"/>
    </location>
</feature>
<comment type="caution">
    <text evidence="3">The sequence shown here is derived from an EMBL/GenBank/DDBJ whole genome shotgun (WGS) entry which is preliminary data.</text>
</comment>
<name>A0A9X4AF40_9BACI</name>
<evidence type="ECO:0000313" key="4">
    <source>
        <dbReference type="Proteomes" id="UP001145069"/>
    </source>
</evidence>
<dbReference type="Pfam" id="PF12172">
    <property type="entry name" value="zf-ChsH2"/>
    <property type="match status" value="1"/>
</dbReference>
<dbReference type="PANTHER" id="PTHR34075:SF5">
    <property type="entry name" value="BLR3430 PROTEIN"/>
    <property type="match status" value="1"/>
</dbReference>
<feature type="domain" description="ChsH2 C-terminal OB-fold" evidence="1">
    <location>
        <begin position="60"/>
        <end position="123"/>
    </location>
</feature>
<evidence type="ECO:0000259" key="2">
    <source>
        <dbReference type="Pfam" id="PF12172"/>
    </source>
</evidence>
<sequence length="139" mass="16021">MEDKFIDLTVPGPTITPVSKPFWDALSQDEFVVQRCLDCTRWVFYPRNLCPHCWSNQLEWQQASGKARLKTWSIVHRPGHPAWQAVAPYVVAIVELEEGPSMMTHLLVDVKQKLDIGTPLELCLTKVNDRNMPFFRVVD</sequence>
<dbReference type="Gene3D" id="6.10.30.10">
    <property type="match status" value="1"/>
</dbReference>
<dbReference type="Pfam" id="PF01796">
    <property type="entry name" value="OB_ChsH2_C"/>
    <property type="match status" value="1"/>
</dbReference>
<dbReference type="AlphaFoldDB" id="A0A9X4AF40"/>
<dbReference type="InterPro" id="IPR022002">
    <property type="entry name" value="ChsH2_Znr"/>
</dbReference>
<accession>A0A9X4AF40</accession>
<organism evidence="3 4">
    <name type="scientific">Aquibacillus salsiterrae</name>
    <dbReference type="NCBI Taxonomy" id="2950439"/>
    <lineage>
        <taxon>Bacteria</taxon>
        <taxon>Bacillati</taxon>
        <taxon>Bacillota</taxon>
        <taxon>Bacilli</taxon>
        <taxon>Bacillales</taxon>
        <taxon>Bacillaceae</taxon>
        <taxon>Aquibacillus</taxon>
    </lineage>
</organism>